<organism evidence="1 2">
    <name type="scientific">Arenimonas composti TR7-09 = DSM 18010</name>
    <dbReference type="NCBI Taxonomy" id="1121013"/>
    <lineage>
        <taxon>Bacteria</taxon>
        <taxon>Pseudomonadati</taxon>
        <taxon>Pseudomonadota</taxon>
        <taxon>Gammaproteobacteria</taxon>
        <taxon>Lysobacterales</taxon>
        <taxon>Lysobacteraceae</taxon>
        <taxon>Arenimonas</taxon>
    </lineage>
</organism>
<dbReference type="Gene3D" id="2.40.160.10">
    <property type="entry name" value="Porin"/>
    <property type="match status" value="1"/>
</dbReference>
<reference evidence="1 2" key="1">
    <citation type="submission" date="2013-09" db="EMBL/GenBank/DDBJ databases">
        <title>Genome sequencing of Arenimonas composti.</title>
        <authorList>
            <person name="Chen F."/>
            <person name="Wang G."/>
        </authorList>
    </citation>
    <scope>NUCLEOTIDE SEQUENCE [LARGE SCALE GENOMIC DNA]</scope>
    <source>
        <strain evidence="1 2">TR7-09</strain>
    </source>
</reference>
<accession>A0A091BJM7</accession>
<sequence>MALALVSAQANAAEPTVAELLERIQRIEARLGGEAPAPAPGTDPIAALDQRLRELERRLDQQAGAETARVAAETARAAAPTVTIDGRGLSVRDSGGDFELKIRGLVQADHRVFLDDDDAFGDGFLLRRVRPTFEGSLGRLIGWRITPELAGDSASLVDAYIDVRFDPRFTLRAGKVKGPIGLERLQAGSAISFVERGFPTELAPNRELGVQLMGEFAGGKVSYVAGIYNGAADGRDGSTTDPDHNREFAGRLFFEPWRGTDSALAGLGFGVAGSTGDKEGAGNAFLPRYRTPGQNVFFNYRGGVAADGRHSRFSPQGWYYKGPFGATFEAIHSRQELLLGGVSETLEHAAWGLNLGWVLTGEDASWRGVRPDRPFSAGADGWGAFELVGRFGELDIDDDAFPFFADPVLAATRARSWGIGLNWYLTSNLRFVVDHTRTRFDGGAVGGDRDDEKTLFTRLQVAF</sequence>
<gene>
    <name evidence="1" type="ORF">P873_04650</name>
</gene>
<evidence type="ECO:0000313" key="2">
    <source>
        <dbReference type="Proteomes" id="UP000029391"/>
    </source>
</evidence>
<name>A0A091BJM7_9GAMM</name>
<dbReference type="STRING" id="1121013.GCA_000426365_01514"/>
<dbReference type="InterPro" id="IPR023614">
    <property type="entry name" value="Porin_dom_sf"/>
</dbReference>
<evidence type="ECO:0000313" key="1">
    <source>
        <dbReference type="EMBL" id="KFN50989.1"/>
    </source>
</evidence>
<keyword evidence="2" id="KW-1185">Reference proteome</keyword>
<evidence type="ECO:0008006" key="3">
    <source>
        <dbReference type="Google" id="ProtNLM"/>
    </source>
</evidence>
<dbReference type="InterPro" id="IPR010870">
    <property type="entry name" value="Porin_O/P"/>
</dbReference>
<protein>
    <recommendedName>
        <fullName evidence="3">Porin</fullName>
    </recommendedName>
</protein>
<proteinExistence type="predicted"/>
<dbReference type="Pfam" id="PF07396">
    <property type="entry name" value="Porin_O_P"/>
    <property type="match status" value="1"/>
</dbReference>
<dbReference type="EMBL" id="AWXU01000011">
    <property type="protein sequence ID" value="KFN50989.1"/>
    <property type="molecule type" value="Genomic_DNA"/>
</dbReference>
<comment type="caution">
    <text evidence="1">The sequence shown here is derived from an EMBL/GenBank/DDBJ whole genome shotgun (WGS) entry which is preliminary data.</text>
</comment>
<dbReference type="SUPFAM" id="SSF56935">
    <property type="entry name" value="Porins"/>
    <property type="match status" value="1"/>
</dbReference>
<dbReference type="AlphaFoldDB" id="A0A091BJM7"/>
<dbReference type="eggNOG" id="COG3746">
    <property type="taxonomic scope" value="Bacteria"/>
</dbReference>
<dbReference type="Proteomes" id="UP000029391">
    <property type="component" value="Unassembled WGS sequence"/>
</dbReference>